<gene>
    <name evidence="2" type="ORF">HMPREF0179_02726</name>
</gene>
<evidence type="ECO:0000259" key="1">
    <source>
        <dbReference type="Pfam" id="PF08241"/>
    </source>
</evidence>
<feature type="domain" description="Methyltransferase type 11" evidence="1">
    <location>
        <begin position="35"/>
        <end position="129"/>
    </location>
</feature>
<keyword evidence="2" id="KW-0489">Methyltransferase</keyword>
<dbReference type="Proteomes" id="UP000006034">
    <property type="component" value="Unassembled WGS sequence"/>
</dbReference>
<keyword evidence="2" id="KW-0808">Transferase</keyword>
<dbReference type="Pfam" id="PF08241">
    <property type="entry name" value="Methyltransf_11"/>
    <property type="match status" value="1"/>
</dbReference>
<dbReference type="Gene3D" id="3.40.50.150">
    <property type="entry name" value="Vaccinia Virus protein VP39"/>
    <property type="match status" value="1"/>
</dbReference>
<reference evidence="2 3" key="2">
    <citation type="submission" date="2013-04" db="EMBL/GenBank/DDBJ databases">
        <title>The Genome Sequence of Bilophila wadsworthia 3_1_6.</title>
        <authorList>
            <consortium name="The Broad Institute Genomics Platform"/>
            <person name="Earl A."/>
            <person name="Ward D."/>
            <person name="Feldgarden M."/>
            <person name="Gevers D."/>
            <person name="Sibley C."/>
            <person name="Strauss J."/>
            <person name="Allen-Vercoe E."/>
            <person name="Walker B."/>
            <person name="Young S."/>
            <person name="Zeng Q."/>
            <person name="Gargeya S."/>
            <person name="Fitzgerald M."/>
            <person name="Haas B."/>
            <person name="Abouelleil A."/>
            <person name="Allen A.W."/>
            <person name="Alvarado L."/>
            <person name="Arachchi H.M."/>
            <person name="Berlin A.M."/>
            <person name="Chapman S.B."/>
            <person name="Gainer-Dewar J."/>
            <person name="Goldberg J."/>
            <person name="Griggs A."/>
            <person name="Gujja S."/>
            <person name="Hansen M."/>
            <person name="Howarth C."/>
            <person name="Imamovic A."/>
            <person name="Ireland A."/>
            <person name="Larimer J."/>
            <person name="McCowan C."/>
            <person name="Murphy C."/>
            <person name="Pearson M."/>
            <person name="Poon T.W."/>
            <person name="Priest M."/>
            <person name="Roberts A."/>
            <person name="Saif S."/>
            <person name="Shea T."/>
            <person name="Sisk P."/>
            <person name="Sykes S."/>
            <person name="Wortman J."/>
            <person name="Nusbaum C."/>
            <person name="Birren B."/>
        </authorList>
    </citation>
    <scope>NUCLEOTIDE SEQUENCE [LARGE SCALE GENOMIC DNA]</scope>
    <source>
        <strain evidence="2 3">3_1_6</strain>
    </source>
</reference>
<dbReference type="PANTHER" id="PTHR43861">
    <property type="entry name" value="TRANS-ACONITATE 2-METHYLTRANSFERASE-RELATED"/>
    <property type="match status" value="1"/>
</dbReference>
<dbReference type="GO" id="GO:0032259">
    <property type="term" value="P:methylation"/>
    <property type="evidence" value="ECO:0007669"/>
    <property type="project" value="UniProtKB-KW"/>
</dbReference>
<dbReference type="eggNOG" id="COG4106">
    <property type="taxonomic scope" value="Bacteria"/>
</dbReference>
<dbReference type="GO" id="GO:0030798">
    <property type="term" value="F:trans-aconitate 2-methyltransferase activity"/>
    <property type="evidence" value="ECO:0007669"/>
    <property type="project" value="InterPro"/>
</dbReference>
<dbReference type="CDD" id="cd02440">
    <property type="entry name" value="AdoMet_MTases"/>
    <property type="match status" value="1"/>
</dbReference>
<accession>E5Y958</accession>
<dbReference type="InterPro" id="IPR013216">
    <property type="entry name" value="Methyltransf_11"/>
</dbReference>
<evidence type="ECO:0000313" key="3">
    <source>
        <dbReference type="Proteomes" id="UP000006034"/>
    </source>
</evidence>
<reference evidence="2 3" key="1">
    <citation type="submission" date="2010-10" db="EMBL/GenBank/DDBJ databases">
        <authorList>
            <consortium name="The Broad Institute Genome Sequencing Platform"/>
            <person name="Ward D."/>
            <person name="Earl A."/>
            <person name="Feldgarden M."/>
            <person name="Young S.K."/>
            <person name="Gargeya S."/>
            <person name="Zeng Q."/>
            <person name="Alvarado L."/>
            <person name="Berlin A."/>
            <person name="Bochicchio J."/>
            <person name="Chapman S.B."/>
            <person name="Chen Z."/>
            <person name="Freedman E."/>
            <person name="Gellesch M."/>
            <person name="Goldberg J."/>
            <person name="Griggs A."/>
            <person name="Gujja S."/>
            <person name="Heilman E."/>
            <person name="Heiman D."/>
            <person name="Howarth C."/>
            <person name="Mehta T."/>
            <person name="Neiman D."/>
            <person name="Pearson M."/>
            <person name="Roberts A."/>
            <person name="Saif S."/>
            <person name="Shea T."/>
            <person name="Shenoy N."/>
            <person name="Sisk P."/>
            <person name="Stolte C."/>
            <person name="Sykes S."/>
            <person name="White J."/>
            <person name="Yandava C."/>
            <person name="Allen-Vercoe E."/>
            <person name="Sibley C."/>
            <person name="Ambrose C.E."/>
            <person name="Strauss J."/>
            <person name="Daigneault M."/>
            <person name="Haas B."/>
            <person name="Nusbaum C."/>
            <person name="Birren B."/>
        </authorList>
    </citation>
    <scope>NUCLEOTIDE SEQUENCE [LARGE SCALE GENOMIC DNA]</scope>
    <source>
        <strain evidence="2 3">3_1_6</strain>
    </source>
</reference>
<keyword evidence="3" id="KW-1185">Reference proteome</keyword>
<dbReference type="HOGENOM" id="CLU_037990_5_2_7"/>
<protein>
    <submittedName>
        <fullName evidence="2">Trans-aconitate 2-methyltransferase</fullName>
    </submittedName>
</protein>
<dbReference type="SUPFAM" id="SSF53335">
    <property type="entry name" value="S-adenosyl-L-methionine-dependent methyltransferases"/>
    <property type="match status" value="1"/>
</dbReference>
<dbReference type="GeneID" id="78084879"/>
<dbReference type="STRING" id="563192.HMPREF0179_02726"/>
<dbReference type="RefSeq" id="WP_005028768.1">
    <property type="nucleotide sequence ID" value="NZ_KE150238.1"/>
</dbReference>
<dbReference type="PANTHER" id="PTHR43861:SF1">
    <property type="entry name" value="TRANS-ACONITATE 2-METHYLTRANSFERASE"/>
    <property type="match status" value="1"/>
</dbReference>
<comment type="caution">
    <text evidence="2">The sequence shown here is derived from an EMBL/GenBank/DDBJ whole genome shotgun (WGS) entry which is preliminary data.</text>
</comment>
<dbReference type="OrthoDB" id="9795085at2"/>
<dbReference type="InterPro" id="IPR023149">
    <property type="entry name" value="Trans_acon_MeTrfase_C"/>
</dbReference>
<sequence>MQWDSAAYLRFKAERTQPSIDLVKRIDLEQPRKLLDVGCGPGNSTQVLADAFPNALRIIGIDSSPEMIEAVKDDHPDMEFRICDALNLPSLGEDGFDVVFSNACIQWVPDHPRLIRDMLALLRPGGMLAVQVPMNYQEPIHRIIGELAASDEWRAELASARIFHTLSQEAYFDILAAEAGQFQMWQITYLHRMPSHEAIMDWYKSTGLRPYLSLLSGERAAAFEQAVLEEVAARYPKQGNGEIIFRFPRFFFTATPKA</sequence>
<proteinExistence type="predicted"/>
<dbReference type="InterPro" id="IPR029063">
    <property type="entry name" value="SAM-dependent_MTases_sf"/>
</dbReference>
<organism evidence="2 3">
    <name type="scientific">Bilophila wadsworthia (strain 3_1_6)</name>
    <dbReference type="NCBI Taxonomy" id="563192"/>
    <lineage>
        <taxon>Bacteria</taxon>
        <taxon>Pseudomonadati</taxon>
        <taxon>Thermodesulfobacteriota</taxon>
        <taxon>Desulfovibrionia</taxon>
        <taxon>Desulfovibrionales</taxon>
        <taxon>Desulfovibrionaceae</taxon>
        <taxon>Bilophila</taxon>
    </lineage>
</organism>
<evidence type="ECO:0000313" key="2">
    <source>
        <dbReference type="EMBL" id="EFV43483.1"/>
    </source>
</evidence>
<dbReference type="EMBL" id="ADCP02000001">
    <property type="protein sequence ID" value="EFV43483.1"/>
    <property type="molecule type" value="Genomic_DNA"/>
</dbReference>
<name>E5Y958_BILW3</name>
<dbReference type="Gene3D" id="1.10.150.290">
    <property type="entry name" value="S-adenosyl-L-methionine-dependent methyltransferases"/>
    <property type="match status" value="1"/>
</dbReference>
<dbReference type="AlphaFoldDB" id="E5Y958"/>